<dbReference type="AlphaFoldDB" id="A0A2J6QQX5"/>
<gene>
    <name evidence="3" type="ORF">NA56DRAFT_696446</name>
</gene>
<evidence type="ECO:0000313" key="3">
    <source>
        <dbReference type="EMBL" id="PMD28666.1"/>
    </source>
</evidence>
<feature type="region of interest" description="Disordered" evidence="1">
    <location>
        <begin position="257"/>
        <end position="278"/>
    </location>
</feature>
<protein>
    <recommendedName>
        <fullName evidence="5">Heme haloperoxidase family profile domain-containing protein</fullName>
    </recommendedName>
</protein>
<evidence type="ECO:0000313" key="4">
    <source>
        <dbReference type="Proteomes" id="UP000235672"/>
    </source>
</evidence>
<evidence type="ECO:0000256" key="1">
    <source>
        <dbReference type="SAM" id="MobiDB-lite"/>
    </source>
</evidence>
<feature type="chain" id="PRO_5014372556" description="Heme haloperoxidase family profile domain-containing protein" evidence="2">
    <location>
        <begin position="18"/>
        <end position="304"/>
    </location>
</feature>
<dbReference type="Proteomes" id="UP000235672">
    <property type="component" value="Unassembled WGS sequence"/>
</dbReference>
<keyword evidence="4" id="KW-1185">Reference proteome</keyword>
<dbReference type="STRING" id="1745343.A0A2J6QQX5"/>
<proteinExistence type="predicted"/>
<name>A0A2J6QQX5_9HELO</name>
<evidence type="ECO:0008006" key="5">
    <source>
        <dbReference type="Google" id="ProtNLM"/>
    </source>
</evidence>
<evidence type="ECO:0000256" key="2">
    <source>
        <dbReference type="SAM" id="SignalP"/>
    </source>
</evidence>
<reference evidence="3 4" key="1">
    <citation type="submission" date="2016-05" db="EMBL/GenBank/DDBJ databases">
        <title>A degradative enzymes factory behind the ericoid mycorrhizal symbiosis.</title>
        <authorList>
            <consortium name="DOE Joint Genome Institute"/>
            <person name="Martino E."/>
            <person name="Morin E."/>
            <person name="Grelet G."/>
            <person name="Kuo A."/>
            <person name="Kohler A."/>
            <person name="Daghino S."/>
            <person name="Barry K."/>
            <person name="Choi C."/>
            <person name="Cichocki N."/>
            <person name="Clum A."/>
            <person name="Copeland A."/>
            <person name="Hainaut M."/>
            <person name="Haridas S."/>
            <person name="Labutti K."/>
            <person name="Lindquist E."/>
            <person name="Lipzen A."/>
            <person name="Khouja H.-R."/>
            <person name="Murat C."/>
            <person name="Ohm R."/>
            <person name="Olson A."/>
            <person name="Spatafora J."/>
            <person name="Veneault-Fourrey C."/>
            <person name="Henrissat B."/>
            <person name="Grigoriev I."/>
            <person name="Martin F."/>
            <person name="Perotto S."/>
        </authorList>
    </citation>
    <scope>NUCLEOTIDE SEQUENCE [LARGE SCALE GENOMIC DNA]</scope>
    <source>
        <strain evidence="3 4">UAMH 7357</strain>
    </source>
</reference>
<dbReference type="EMBL" id="KZ613464">
    <property type="protein sequence ID" value="PMD28666.1"/>
    <property type="molecule type" value="Genomic_DNA"/>
</dbReference>
<keyword evidence="2" id="KW-0732">Signal</keyword>
<sequence>MFFKTLALAAAVGSAVAQRPANISICDYYTTALLTNNTAANQMTLLTLVVNTAVIGNYTKPNVGIKVPGILAPAMINGTAVNLAPYFTGALLSTNNGGSSGVSQSFLDGGGAAPLLKNMPANDTSSNQYFLLTHLYEFFGVLTGCSMQGGADYPAYGGEASMYEVHKFMAISYAEITYFIEQVGMSAASFGVATEDVTTIGEALMGAFGYRCAPPITIIKAQGPQLQAICTDSTCPISPNATCASYNATMEPGNATMTSSASGSMSSPTGTSTTSPPATVSKGAGASITFSFAAIAGGLAAMFL</sequence>
<dbReference type="OrthoDB" id="2110578at2759"/>
<organism evidence="3 4">
    <name type="scientific">Hyaloscypha hepaticicola</name>
    <dbReference type="NCBI Taxonomy" id="2082293"/>
    <lineage>
        <taxon>Eukaryota</taxon>
        <taxon>Fungi</taxon>
        <taxon>Dikarya</taxon>
        <taxon>Ascomycota</taxon>
        <taxon>Pezizomycotina</taxon>
        <taxon>Leotiomycetes</taxon>
        <taxon>Helotiales</taxon>
        <taxon>Hyaloscyphaceae</taxon>
        <taxon>Hyaloscypha</taxon>
    </lineage>
</organism>
<accession>A0A2J6QQX5</accession>
<feature type="signal peptide" evidence="2">
    <location>
        <begin position="1"/>
        <end position="17"/>
    </location>
</feature>